<comment type="subcellular location">
    <subcellularLocation>
        <location evidence="1">Membrane</location>
        <topology evidence="1">Multi-pass membrane protein</topology>
    </subcellularLocation>
</comment>
<dbReference type="InterPro" id="IPR018108">
    <property type="entry name" value="MCP_transmembrane"/>
</dbReference>
<evidence type="ECO:0000256" key="6">
    <source>
        <dbReference type="PROSITE-ProRule" id="PRU00282"/>
    </source>
</evidence>
<keyword evidence="4" id="KW-0677">Repeat</keyword>
<protein>
    <submittedName>
        <fullName evidence="8">Mitochondrial carrier domain,Mitochondrial substrate/solute carrier</fullName>
    </submittedName>
</protein>
<evidence type="ECO:0000256" key="1">
    <source>
        <dbReference type="ARBA" id="ARBA00004141"/>
    </source>
</evidence>
<name>A0A5E4N258_9HEMI</name>
<keyword evidence="9" id="KW-1185">Reference proteome</keyword>
<dbReference type="OrthoDB" id="270584at2759"/>
<organism evidence="8 9">
    <name type="scientific">Cinara cedri</name>
    <dbReference type="NCBI Taxonomy" id="506608"/>
    <lineage>
        <taxon>Eukaryota</taxon>
        <taxon>Metazoa</taxon>
        <taxon>Ecdysozoa</taxon>
        <taxon>Arthropoda</taxon>
        <taxon>Hexapoda</taxon>
        <taxon>Insecta</taxon>
        <taxon>Pterygota</taxon>
        <taxon>Neoptera</taxon>
        <taxon>Paraneoptera</taxon>
        <taxon>Hemiptera</taxon>
        <taxon>Sternorrhyncha</taxon>
        <taxon>Aphidomorpha</taxon>
        <taxon>Aphidoidea</taxon>
        <taxon>Aphididae</taxon>
        <taxon>Lachninae</taxon>
        <taxon>Cinara</taxon>
    </lineage>
</organism>
<feature type="repeat" description="Solcar" evidence="6">
    <location>
        <begin position="37"/>
        <end position="125"/>
    </location>
</feature>
<accession>A0A5E4N258</accession>
<comment type="similarity">
    <text evidence="2 7">Belongs to the mitochondrial carrier (TC 2.A.29) family.</text>
</comment>
<dbReference type="EMBL" id="CABPRJ010001497">
    <property type="protein sequence ID" value="VVC38763.1"/>
    <property type="molecule type" value="Genomic_DNA"/>
</dbReference>
<evidence type="ECO:0000313" key="9">
    <source>
        <dbReference type="Proteomes" id="UP000325440"/>
    </source>
</evidence>
<dbReference type="Gene3D" id="1.50.40.10">
    <property type="entry name" value="Mitochondrial carrier domain"/>
    <property type="match status" value="1"/>
</dbReference>
<gene>
    <name evidence="8" type="ORF">CINCED_3A017094</name>
</gene>
<evidence type="ECO:0000313" key="8">
    <source>
        <dbReference type="EMBL" id="VVC38763.1"/>
    </source>
</evidence>
<dbReference type="PROSITE" id="PS50920">
    <property type="entry name" value="SOLCAR"/>
    <property type="match status" value="1"/>
</dbReference>
<dbReference type="SUPFAM" id="SSF103506">
    <property type="entry name" value="Mitochondrial carrier"/>
    <property type="match status" value="1"/>
</dbReference>
<dbReference type="GO" id="GO:0016020">
    <property type="term" value="C:membrane"/>
    <property type="evidence" value="ECO:0007669"/>
    <property type="project" value="UniProtKB-SubCell"/>
</dbReference>
<evidence type="ECO:0000256" key="7">
    <source>
        <dbReference type="RuleBase" id="RU000488"/>
    </source>
</evidence>
<evidence type="ECO:0000256" key="2">
    <source>
        <dbReference type="ARBA" id="ARBA00006375"/>
    </source>
</evidence>
<evidence type="ECO:0000256" key="3">
    <source>
        <dbReference type="ARBA" id="ARBA00022692"/>
    </source>
</evidence>
<sequence>MAAVTSRTLTYAFDLVFKQTYQIEGIKDFYCEKHGYENAVVNLACGAIAGMAGQSGSYVLDIIRSKMQTSVNTGQNYKNFQITIMIIYKTEGIKQGFFKGLNMNRIKSPITTGINFATYDCFTSDKRVNINGRNNDPTVAAIYCPQENKKTDWNHFKTNLDETLTLTIRQRTPIEIDSSVEQLTNNIVKAATPITPTGGNHEIIYPMEVRELVKQKRKARKKWYQTRDASDKTVWNCTSKLLHDKIKKVKNETFKSYLSELSATNNTNCSLWKATRCMKSPRAYVPPIGKMEDGSWARCEKDKADISTHAI</sequence>
<keyword evidence="5 6" id="KW-0472">Membrane</keyword>
<keyword evidence="3 6" id="KW-0812">Transmembrane</keyword>
<dbReference type="Proteomes" id="UP000325440">
    <property type="component" value="Unassembled WGS sequence"/>
</dbReference>
<evidence type="ECO:0000256" key="5">
    <source>
        <dbReference type="ARBA" id="ARBA00023136"/>
    </source>
</evidence>
<dbReference type="PANTHER" id="PTHR24089">
    <property type="entry name" value="SOLUTE CARRIER FAMILY 25"/>
    <property type="match status" value="1"/>
</dbReference>
<dbReference type="AlphaFoldDB" id="A0A5E4N258"/>
<proteinExistence type="inferred from homology"/>
<reference evidence="8 9" key="1">
    <citation type="submission" date="2019-08" db="EMBL/GenBank/DDBJ databases">
        <authorList>
            <person name="Alioto T."/>
            <person name="Alioto T."/>
            <person name="Gomez Garrido J."/>
        </authorList>
    </citation>
    <scope>NUCLEOTIDE SEQUENCE [LARGE SCALE GENOMIC DNA]</scope>
</reference>
<evidence type="ECO:0000256" key="4">
    <source>
        <dbReference type="ARBA" id="ARBA00022737"/>
    </source>
</evidence>
<dbReference type="InterPro" id="IPR023395">
    <property type="entry name" value="MCP_dom_sf"/>
</dbReference>
<dbReference type="Pfam" id="PF00153">
    <property type="entry name" value="Mito_carr"/>
    <property type="match status" value="1"/>
</dbReference>
<keyword evidence="7" id="KW-0813">Transport</keyword>